<accession>A0A929L5T1</accession>
<reference evidence="1" key="1">
    <citation type="submission" date="2020-10" db="EMBL/GenBank/DDBJ databases">
        <title>Mucilaginibacter mali sp. nov., isolated from rhizosphere soil of apple orchard.</title>
        <authorList>
            <person name="Lee J.-S."/>
            <person name="Kim H.S."/>
            <person name="Kim J.-S."/>
        </authorList>
    </citation>
    <scope>NUCLEOTIDE SEQUENCE</scope>
    <source>
        <strain evidence="1">KCTC 22746</strain>
    </source>
</reference>
<sequence>MLKTNLKTIIVSGIAVVTLAVSCKKDAFVQEVECGYTGPSAYHFLSITDSLGRDLFDPKTPGFYPTHVVTLSNRDLIFRTNTEKEPNEPIRIILFFKEGERTAYLKLSDTDTDTIYTKYELVPQKCEPKYLLRFFKYNGKELADSAMQRYFTMVK</sequence>
<gene>
    <name evidence="1" type="ORF">IRJ16_21725</name>
</gene>
<dbReference type="RefSeq" id="WP_194113893.1">
    <property type="nucleotide sequence ID" value="NZ_JADFFL010000012.1"/>
</dbReference>
<dbReference type="EMBL" id="JADFFL010000012">
    <property type="protein sequence ID" value="MBE9664515.1"/>
    <property type="molecule type" value="Genomic_DNA"/>
</dbReference>
<dbReference type="PROSITE" id="PS51257">
    <property type="entry name" value="PROKAR_LIPOPROTEIN"/>
    <property type="match status" value="1"/>
</dbReference>
<organism evidence="1 2">
    <name type="scientific">Mucilaginibacter myungsuensis</name>
    <dbReference type="NCBI Taxonomy" id="649104"/>
    <lineage>
        <taxon>Bacteria</taxon>
        <taxon>Pseudomonadati</taxon>
        <taxon>Bacteroidota</taxon>
        <taxon>Sphingobacteriia</taxon>
        <taxon>Sphingobacteriales</taxon>
        <taxon>Sphingobacteriaceae</taxon>
        <taxon>Mucilaginibacter</taxon>
    </lineage>
</organism>
<comment type="caution">
    <text evidence="1">The sequence shown here is derived from an EMBL/GenBank/DDBJ whole genome shotgun (WGS) entry which is preliminary data.</text>
</comment>
<evidence type="ECO:0000313" key="1">
    <source>
        <dbReference type="EMBL" id="MBE9664515.1"/>
    </source>
</evidence>
<protein>
    <recommendedName>
        <fullName evidence="3">Lipoprotein</fullName>
    </recommendedName>
</protein>
<name>A0A929L5T1_9SPHI</name>
<dbReference type="AlphaFoldDB" id="A0A929L5T1"/>
<proteinExistence type="predicted"/>
<dbReference type="Proteomes" id="UP000622475">
    <property type="component" value="Unassembled WGS sequence"/>
</dbReference>
<keyword evidence="2" id="KW-1185">Reference proteome</keyword>
<evidence type="ECO:0008006" key="3">
    <source>
        <dbReference type="Google" id="ProtNLM"/>
    </source>
</evidence>
<evidence type="ECO:0000313" key="2">
    <source>
        <dbReference type="Proteomes" id="UP000622475"/>
    </source>
</evidence>